<name>H1V749_COLHI</name>
<reference evidence="3" key="1">
    <citation type="journal article" date="2012" name="Nat. Genet.">
        <title>Lifestyle transitions in plant pathogenic Colletotrichum fungi deciphered by genome and transcriptome analyses.</title>
        <authorList>
            <person name="O'Connell R.J."/>
            <person name="Thon M.R."/>
            <person name="Hacquard S."/>
            <person name="Amyotte S.G."/>
            <person name="Kleemann J."/>
            <person name="Torres M.F."/>
            <person name="Damm U."/>
            <person name="Buiate E.A."/>
            <person name="Epstein L."/>
            <person name="Alkan N."/>
            <person name="Altmueller J."/>
            <person name="Alvarado-Balderrama L."/>
            <person name="Bauser C.A."/>
            <person name="Becker C."/>
            <person name="Birren B.W."/>
            <person name="Chen Z."/>
            <person name="Choi J."/>
            <person name="Crouch J.A."/>
            <person name="Duvick J.P."/>
            <person name="Farman M.A."/>
            <person name="Gan P."/>
            <person name="Heiman D."/>
            <person name="Henrissat B."/>
            <person name="Howard R.J."/>
            <person name="Kabbage M."/>
            <person name="Koch C."/>
            <person name="Kracher B."/>
            <person name="Kubo Y."/>
            <person name="Law A.D."/>
            <person name="Lebrun M.-H."/>
            <person name="Lee Y.-H."/>
            <person name="Miyara I."/>
            <person name="Moore N."/>
            <person name="Neumann U."/>
            <person name="Nordstroem K."/>
            <person name="Panaccione D.G."/>
            <person name="Panstruga R."/>
            <person name="Place M."/>
            <person name="Proctor R.H."/>
            <person name="Prusky D."/>
            <person name="Rech G."/>
            <person name="Reinhardt R."/>
            <person name="Rollins J.A."/>
            <person name="Rounsley S."/>
            <person name="Schardl C.L."/>
            <person name="Schwartz D.C."/>
            <person name="Shenoy N."/>
            <person name="Shirasu K."/>
            <person name="Sikhakolli U.R."/>
            <person name="Stueber K."/>
            <person name="Sukno S.A."/>
            <person name="Sweigard J.A."/>
            <person name="Takano Y."/>
            <person name="Takahara H."/>
            <person name="Trail F."/>
            <person name="van der Does H.C."/>
            <person name="Voll L.M."/>
            <person name="Will I."/>
            <person name="Young S."/>
            <person name="Zeng Q."/>
            <person name="Zhang J."/>
            <person name="Zhou S."/>
            <person name="Dickman M.B."/>
            <person name="Schulze-Lefert P."/>
            <person name="Ver Loren van Themaat E."/>
            <person name="Ma L.-J."/>
            <person name="Vaillancourt L.J."/>
        </authorList>
    </citation>
    <scope>NUCLEOTIDE SEQUENCE [LARGE SCALE GENOMIC DNA]</scope>
    <source>
        <strain evidence="3">IMI 349063</strain>
    </source>
</reference>
<dbReference type="VEuPathDB" id="FungiDB:CH63R_13777"/>
<dbReference type="AlphaFoldDB" id="H1V749"/>
<evidence type="ECO:0000313" key="2">
    <source>
        <dbReference type="EMBL" id="CCF36051.1"/>
    </source>
</evidence>
<gene>
    <name evidence="2" type="ORF">CH063_07706</name>
</gene>
<protein>
    <submittedName>
        <fullName evidence="2">Uncharacterized protein</fullName>
    </submittedName>
</protein>
<evidence type="ECO:0000313" key="3">
    <source>
        <dbReference type="Proteomes" id="UP000007174"/>
    </source>
</evidence>
<dbReference type="EMBL" id="CACQ02001812">
    <property type="protein sequence ID" value="CCF36051.1"/>
    <property type="molecule type" value="Genomic_DNA"/>
</dbReference>
<proteinExistence type="predicted"/>
<dbReference type="STRING" id="759273.H1V749"/>
<dbReference type="HOGENOM" id="CLU_2978991_0_0_1"/>
<feature type="compositionally biased region" description="Basic and acidic residues" evidence="1">
    <location>
        <begin position="42"/>
        <end position="58"/>
    </location>
</feature>
<evidence type="ECO:0000256" key="1">
    <source>
        <dbReference type="SAM" id="MobiDB-lite"/>
    </source>
</evidence>
<accession>H1V749</accession>
<feature type="region of interest" description="Disordered" evidence="1">
    <location>
        <begin position="21"/>
        <end position="58"/>
    </location>
</feature>
<dbReference type="Proteomes" id="UP000007174">
    <property type="component" value="Unassembled WGS sequence"/>
</dbReference>
<organism evidence="2 3">
    <name type="scientific">Colletotrichum higginsianum (strain IMI 349063)</name>
    <name type="common">Crucifer anthracnose fungus</name>
    <dbReference type="NCBI Taxonomy" id="759273"/>
    <lineage>
        <taxon>Eukaryota</taxon>
        <taxon>Fungi</taxon>
        <taxon>Dikarya</taxon>
        <taxon>Ascomycota</taxon>
        <taxon>Pezizomycotina</taxon>
        <taxon>Sordariomycetes</taxon>
        <taxon>Hypocreomycetidae</taxon>
        <taxon>Glomerellales</taxon>
        <taxon>Glomerellaceae</taxon>
        <taxon>Colletotrichum</taxon>
        <taxon>Colletotrichum destructivum species complex</taxon>
    </lineage>
</organism>
<sequence length="58" mass="6729">MAITMAIFAIWYVEHLEDPKRGKFVEDPETSGSGDGCEMDDSVQHGRQVREQHDQHWK</sequence>